<dbReference type="Proteomes" id="UP000265520">
    <property type="component" value="Unassembled WGS sequence"/>
</dbReference>
<comment type="caution">
    <text evidence="1">The sequence shown here is derived from an EMBL/GenBank/DDBJ whole genome shotgun (WGS) entry which is preliminary data.</text>
</comment>
<evidence type="ECO:0000313" key="2">
    <source>
        <dbReference type="Proteomes" id="UP000265520"/>
    </source>
</evidence>
<protein>
    <submittedName>
        <fullName evidence="1">Uncharacterized protein</fullName>
    </submittedName>
</protein>
<evidence type="ECO:0000313" key="1">
    <source>
        <dbReference type="EMBL" id="MCI95602.1"/>
    </source>
</evidence>
<dbReference type="AlphaFoldDB" id="A0A392W798"/>
<feature type="non-terminal residue" evidence="1">
    <location>
        <position position="56"/>
    </location>
</feature>
<proteinExistence type="predicted"/>
<keyword evidence="2" id="KW-1185">Reference proteome</keyword>
<dbReference type="EMBL" id="LXQA011391653">
    <property type="protein sequence ID" value="MCI95602.1"/>
    <property type="molecule type" value="Genomic_DNA"/>
</dbReference>
<organism evidence="1 2">
    <name type="scientific">Trifolium medium</name>
    <dbReference type="NCBI Taxonomy" id="97028"/>
    <lineage>
        <taxon>Eukaryota</taxon>
        <taxon>Viridiplantae</taxon>
        <taxon>Streptophyta</taxon>
        <taxon>Embryophyta</taxon>
        <taxon>Tracheophyta</taxon>
        <taxon>Spermatophyta</taxon>
        <taxon>Magnoliopsida</taxon>
        <taxon>eudicotyledons</taxon>
        <taxon>Gunneridae</taxon>
        <taxon>Pentapetalae</taxon>
        <taxon>rosids</taxon>
        <taxon>fabids</taxon>
        <taxon>Fabales</taxon>
        <taxon>Fabaceae</taxon>
        <taxon>Papilionoideae</taxon>
        <taxon>50 kb inversion clade</taxon>
        <taxon>NPAAA clade</taxon>
        <taxon>Hologalegina</taxon>
        <taxon>IRL clade</taxon>
        <taxon>Trifolieae</taxon>
        <taxon>Trifolium</taxon>
    </lineage>
</organism>
<name>A0A392W798_9FABA</name>
<accession>A0A392W798</accession>
<sequence>MGKDVFEVDSRFGNVCSERMNWSNKMLELLDEELLDQAFVVGASLRLVEHDEAYSE</sequence>
<reference evidence="1 2" key="1">
    <citation type="journal article" date="2018" name="Front. Plant Sci.">
        <title>Red Clover (Trifolium pratense) and Zigzag Clover (T. medium) - A Picture of Genomic Similarities and Differences.</title>
        <authorList>
            <person name="Dluhosova J."/>
            <person name="Istvanek J."/>
            <person name="Nedelnik J."/>
            <person name="Repkova J."/>
        </authorList>
    </citation>
    <scope>NUCLEOTIDE SEQUENCE [LARGE SCALE GENOMIC DNA]</scope>
    <source>
        <strain evidence="2">cv. 10/8</strain>
        <tissue evidence="1">Leaf</tissue>
    </source>
</reference>